<organism evidence="2 3">
    <name type="scientific">Friedmanniomyces endolithicus</name>
    <dbReference type="NCBI Taxonomy" id="329885"/>
    <lineage>
        <taxon>Eukaryota</taxon>
        <taxon>Fungi</taxon>
        <taxon>Dikarya</taxon>
        <taxon>Ascomycota</taxon>
        <taxon>Pezizomycotina</taxon>
        <taxon>Dothideomycetes</taxon>
        <taxon>Dothideomycetidae</taxon>
        <taxon>Mycosphaerellales</taxon>
        <taxon>Teratosphaeriaceae</taxon>
        <taxon>Friedmanniomyces</taxon>
    </lineage>
</organism>
<protein>
    <submittedName>
        <fullName evidence="2">Uncharacterized protein</fullName>
    </submittedName>
</protein>
<evidence type="ECO:0000313" key="2">
    <source>
        <dbReference type="EMBL" id="KAK1003073.1"/>
    </source>
</evidence>
<accession>A0AAN6QY72</accession>
<gene>
    <name evidence="2" type="ORF">LTR91_004864</name>
</gene>
<feature type="region of interest" description="Disordered" evidence="1">
    <location>
        <begin position="168"/>
        <end position="193"/>
    </location>
</feature>
<comment type="caution">
    <text evidence="2">The sequence shown here is derived from an EMBL/GenBank/DDBJ whole genome shotgun (WGS) entry which is preliminary data.</text>
</comment>
<evidence type="ECO:0000256" key="1">
    <source>
        <dbReference type="SAM" id="MobiDB-lite"/>
    </source>
</evidence>
<name>A0AAN6QY72_9PEZI</name>
<evidence type="ECO:0000313" key="3">
    <source>
        <dbReference type="Proteomes" id="UP001175353"/>
    </source>
</evidence>
<reference evidence="2" key="1">
    <citation type="submission" date="2023-06" db="EMBL/GenBank/DDBJ databases">
        <title>Black Yeasts Isolated from many extreme environments.</title>
        <authorList>
            <person name="Coleine C."/>
            <person name="Stajich J.E."/>
            <person name="Selbmann L."/>
        </authorList>
    </citation>
    <scope>NUCLEOTIDE SEQUENCE</scope>
    <source>
        <strain evidence="2">CCFEE 5200</strain>
    </source>
</reference>
<keyword evidence="3" id="KW-1185">Reference proteome</keyword>
<dbReference type="EMBL" id="JAUJLE010000029">
    <property type="protein sequence ID" value="KAK1003073.1"/>
    <property type="molecule type" value="Genomic_DNA"/>
</dbReference>
<sequence>MASVTTSCAPCVFSASTTLLSFPYSVIQTFTVQVIPQVIVRNGTSITTGAITTTLDEPVVAESPTGVGGPVIVTFTDPSQITWSTLGTILTYPTTYVEYLGFDGASATSSGCAAGITPTAMPLPSNVVSASLIYPSNDTTAGLPPGLVGYLDSLPGFTAQLGEPVNSCANSIPAPPPSSTASTSQPSSTVVNVSPSTTTISQATSTVASTSSAITSVTSSPSSSAVTTATSTTASSSSASPVSTSVSTVTQSDTTTTLSPSTTITSTSYSTKTSTLTSSITLASTAPIFSLLVPPPSTTTTITSTVASSANTAPQTFAPSTAHVFSTVTINPVISQSGSVTTLSTTLSAVPTALPISVPSSVSVGLGGFLSYINSLTASTTPRASGSTTSKTTTLTTSVVPHITGTGSSSVLVGPLTGTLSGTPYRVINATSTTYALLNGTSTTHVIPYTGRAAPGARPVGAGLLECLIGLALPAVLL</sequence>
<dbReference type="AlphaFoldDB" id="A0AAN6QY72"/>
<proteinExistence type="predicted"/>
<dbReference type="Proteomes" id="UP001175353">
    <property type="component" value="Unassembled WGS sequence"/>
</dbReference>
<feature type="compositionally biased region" description="Low complexity" evidence="1">
    <location>
        <begin position="179"/>
        <end position="193"/>
    </location>
</feature>
<feature type="region of interest" description="Disordered" evidence="1">
    <location>
        <begin position="211"/>
        <end position="268"/>
    </location>
</feature>